<evidence type="ECO:0000313" key="7">
    <source>
        <dbReference type="EMBL" id="AUR51502.1"/>
    </source>
</evidence>
<dbReference type="PRINTS" id="PR02008">
    <property type="entry name" value="RCMTFAMILY"/>
</dbReference>
<evidence type="ECO:0000256" key="2">
    <source>
        <dbReference type="ARBA" id="ARBA00022679"/>
    </source>
</evidence>
<evidence type="ECO:0000256" key="1">
    <source>
        <dbReference type="ARBA" id="ARBA00022603"/>
    </source>
</evidence>
<dbReference type="KEGG" id="nba:CUN60_04090"/>
<dbReference type="GO" id="GO:0003723">
    <property type="term" value="F:RNA binding"/>
    <property type="evidence" value="ECO:0007669"/>
    <property type="project" value="UniProtKB-UniRule"/>
</dbReference>
<dbReference type="Pfam" id="PF01189">
    <property type="entry name" value="Methyltr_RsmB-F"/>
    <property type="match status" value="1"/>
</dbReference>
<evidence type="ECO:0000256" key="4">
    <source>
        <dbReference type="ARBA" id="ARBA00022884"/>
    </source>
</evidence>
<dbReference type="Pfam" id="PF22458">
    <property type="entry name" value="RsmF-B_ferredox"/>
    <property type="match status" value="1"/>
</dbReference>
<dbReference type="PANTHER" id="PTHR22807:SF53">
    <property type="entry name" value="RIBOSOMAL RNA SMALL SUBUNIT METHYLTRANSFERASE B-RELATED"/>
    <property type="match status" value="1"/>
</dbReference>
<dbReference type="OrthoDB" id="9810297at2"/>
<feature type="active site" description="Nucleophile" evidence="5">
    <location>
        <position position="346"/>
    </location>
</feature>
<organism evidence="7 8">
    <name type="scientific">Aquella oligotrophica</name>
    <dbReference type="NCBI Taxonomy" id="2067065"/>
    <lineage>
        <taxon>Bacteria</taxon>
        <taxon>Pseudomonadati</taxon>
        <taxon>Pseudomonadota</taxon>
        <taxon>Betaproteobacteria</taxon>
        <taxon>Neisseriales</taxon>
        <taxon>Neisseriaceae</taxon>
        <taxon>Aquella</taxon>
    </lineage>
</organism>
<evidence type="ECO:0000313" key="8">
    <source>
        <dbReference type="Proteomes" id="UP000236655"/>
    </source>
</evidence>
<proteinExistence type="inferred from homology"/>
<reference evidence="8" key="1">
    <citation type="submission" date="2017-11" db="EMBL/GenBank/DDBJ databases">
        <authorList>
            <person name="Chan K.G."/>
            <person name="Lee L.S."/>
        </authorList>
    </citation>
    <scope>NUCLEOTIDE SEQUENCE [LARGE SCALE GENOMIC DNA]</scope>
    <source>
        <strain evidence="8">DSM 100970</strain>
    </source>
</reference>
<feature type="binding site" evidence="5">
    <location>
        <position position="246"/>
    </location>
    <ligand>
        <name>S-adenosyl-L-methionine</name>
        <dbReference type="ChEBI" id="CHEBI:59789"/>
    </ligand>
</feature>
<gene>
    <name evidence="7" type="ORF">CUN60_04090</name>
</gene>
<comment type="similarity">
    <text evidence="5">Belongs to the class I-like SAM-binding methyltransferase superfamily. RsmB/NOP family.</text>
</comment>
<sequence>MINDSLLKLNVQLLREVLEFKIPTDALLSKFFRENRKLQFTDRGIIAETVYTILRNYYKLSTAIEIKNTFTLIAYVWLHYLKTPPSELSKLKSIKLAVIETLPRVNENTIEFPEWIKNRLSKNLPEAEIKNLSKAMEQQAPLTLRVNTLKMSVSEVHKVLNAEGIKSELTKFSPFGITLENKADLMRNKLFLDGAIEVQDEASQLAGILLEPKRSEMVVDFCAGSGGKTLLFGMLMKNTGRIYAFDINERRLGNLTPRLARSGLSNVYPQLIESENDSKIKRLHGKIDKVFVDAPCLGLGTLRRNPDLKFRYNEESLLQINEQQLSILSAASKLVKSGGKIVYATCSILREENQDIVEKFLAAESDFRLIDIGQIPVLEKLKLTDSRFLTLSPAVHGTDGFFAAVIEKIT</sequence>
<protein>
    <submittedName>
        <fullName evidence="7">SAM-dependent methyltransferase</fullName>
    </submittedName>
</protein>
<name>A0A2I7N4X6_9NEIS</name>
<dbReference type="AlphaFoldDB" id="A0A2I7N4X6"/>
<evidence type="ECO:0000256" key="3">
    <source>
        <dbReference type="ARBA" id="ARBA00022691"/>
    </source>
</evidence>
<dbReference type="Proteomes" id="UP000236655">
    <property type="component" value="Chromosome"/>
</dbReference>
<dbReference type="InterPro" id="IPR054728">
    <property type="entry name" value="RsmB-like_ferredoxin"/>
</dbReference>
<evidence type="ECO:0000259" key="6">
    <source>
        <dbReference type="PROSITE" id="PS51686"/>
    </source>
</evidence>
<dbReference type="RefSeq" id="WP_102950801.1">
    <property type="nucleotide sequence ID" value="NZ_CP024847.1"/>
</dbReference>
<keyword evidence="2 5" id="KW-0808">Transferase</keyword>
<dbReference type="InterPro" id="IPR001678">
    <property type="entry name" value="MeTrfase_RsmB-F_NOP2_dom"/>
</dbReference>
<dbReference type="PROSITE" id="PS51686">
    <property type="entry name" value="SAM_MT_RSMB_NOP"/>
    <property type="match status" value="1"/>
</dbReference>
<feature type="binding site" evidence="5">
    <location>
        <position position="293"/>
    </location>
    <ligand>
        <name>S-adenosyl-L-methionine</name>
        <dbReference type="ChEBI" id="CHEBI:59789"/>
    </ligand>
</feature>
<keyword evidence="3 5" id="KW-0949">S-adenosyl-L-methionine</keyword>
<feature type="domain" description="SAM-dependent MTase RsmB/NOP-type" evidence="6">
    <location>
        <begin position="132"/>
        <end position="409"/>
    </location>
</feature>
<keyword evidence="4 5" id="KW-0694">RNA-binding</keyword>
<keyword evidence="1 5" id="KW-0489">Methyltransferase</keyword>
<dbReference type="Gene3D" id="3.40.50.150">
    <property type="entry name" value="Vaccinia Virus protein VP39"/>
    <property type="match status" value="1"/>
</dbReference>
<dbReference type="InterPro" id="IPR023267">
    <property type="entry name" value="RCMT"/>
</dbReference>
<dbReference type="SUPFAM" id="SSF53335">
    <property type="entry name" value="S-adenosyl-L-methionine-dependent methyltransferases"/>
    <property type="match status" value="1"/>
</dbReference>
<dbReference type="EMBL" id="CP024847">
    <property type="protein sequence ID" value="AUR51502.1"/>
    <property type="molecule type" value="Genomic_DNA"/>
</dbReference>
<accession>A0A2I7N4X6</accession>
<dbReference type="InterPro" id="IPR049560">
    <property type="entry name" value="MeTrfase_RsmB-F_NOP2_cat"/>
</dbReference>
<dbReference type="GO" id="GO:0001510">
    <property type="term" value="P:RNA methylation"/>
    <property type="evidence" value="ECO:0007669"/>
    <property type="project" value="InterPro"/>
</dbReference>
<dbReference type="CDD" id="cd02440">
    <property type="entry name" value="AdoMet_MTases"/>
    <property type="match status" value="1"/>
</dbReference>
<dbReference type="PANTHER" id="PTHR22807">
    <property type="entry name" value="NOP2 YEAST -RELATED NOL1/NOP2/FMU SUN DOMAIN-CONTAINING"/>
    <property type="match status" value="1"/>
</dbReference>
<comment type="caution">
    <text evidence="5">Lacks conserved residue(s) required for the propagation of feature annotation.</text>
</comment>
<dbReference type="InterPro" id="IPR029063">
    <property type="entry name" value="SAM-dependent_MTases_sf"/>
</dbReference>
<dbReference type="GO" id="GO:0008173">
    <property type="term" value="F:RNA methyltransferase activity"/>
    <property type="evidence" value="ECO:0007669"/>
    <property type="project" value="InterPro"/>
</dbReference>
<keyword evidence="8" id="KW-1185">Reference proteome</keyword>
<evidence type="ECO:0000256" key="5">
    <source>
        <dbReference type="PROSITE-ProRule" id="PRU01023"/>
    </source>
</evidence>